<keyword evidence="15" id="KW-1185">Reference proteome</keyword>
<dbReference type="EMBL" id="VVIM01000010">
    <property type="protein sequence ID" value="KAB0792402.1"/>
    <property type="molecule type" value="Genomic_DNA"/>
</dbReference>
<evidence type="ECO:0000256" key="10">
    <source>
        <dbReference type="ARBA" id="ARBA00023242"/>
    </source>
</evidence>
<dbReference type="GO" id="GO:0005634">
    <property type="term" value="C:nucleus"/>
    <property type="evidence" value="ECO:0007669"/>
    <property type="project" value="UniProtKB-SubCell"/>
</dbReference>
<dbReference type="Proteomes" id="UP000327044">
    <property type="component" value="Unassembled WGS sequence"/>
</dbReference>
<evidence type="ECO:0000256" key="5">
    <source>
        <dbReference type="ARBA" id="ARBA00015519"/>
    </source>
</evidence>
<evidence type="ECO:0000313" key="14">
    <source>
        <dbReference type="EMBL" id="KAB0792402.1"/>
    </source>
</evidence>
<dbReference type="GO" id="GO:0005737">
    <property type="term" value="C:cytoplasm"/>
    <property type="evidence" value="ECO:0007669"/>
    <property type="project" value="UniProtKB-SubCell"/>
</dbReference>
<keyword evidence="8" id="KW-0479">Metal-binding</keyword>
<evidence type="ECO:0000313" key="15">
    <source>
        <dbReference type="Proteomes" id="UP000327044"/>
    </source>
</evidence>
<evidence type="ECO:0000256" key="4">
    <source>
        <dbReference type="ARBA" id="ARBA00006958"/>
    </source>
</evidence>
<comment type="cofactor">
    <cofactor evidence="1">
        <name>a divalent metal cation</name>
        <dbReference type="ChEBI" id="CHEBI:60240"/>
    </cofactor>
</comment>
<evidence type="ECO:0000256" key="8">
    <source>
        <dbReference type="ARBA" id="ARBA00022723"/>
    </source>
</evidence>
<dbReference type="GO" id="GO:0016787">
    <property type="term" value="F:hydrolase activity"/>
    <property type="evidence" value="ECO:0007669"/>
    <property type="project" value="UniProtKB-KW"/>
</dbReference>
<dbReference type="AlphaFoldDB" id="A0A5N4A515"/>
<dbReference type="InParanoid" id="A0A5N4A515"/>
<sequence length="464" mass="53894">MRYRFSKPIVQNLLHMFGHLIEPKTKRNKRIDGLTQLLITLRFYATGTYQRVIGDHINVNQSTACRVINRVTRHLARQRPNFINMPKNQDDILQVCRGFYRIRGFPKVIGAIDCTHIKIQSPGGNNAELYRNRKGFFSINVQAICDATLKIRHIISRWPGSVHDSTIFNDSPLIPEFEADQYGAGTYLLGDSGYACKKYLLTPFLNPRTPAEERYNRSHVATRNTIERTFGVLKRRFPCLFLGLRNTVHVCLMIIVACAVLHNIAIDSNDHLNEFFEDQGRAEDIPIAEGYRNENTSIRTALQNAYDVIQERLEIEYYDPPLGNMSCRNYKHNRTTAAFILTALVQYDVTEGDILTITGYKWLSNRYRLDILQFNMTVKDAIRFKYFDVDRMMHSCMKPPLELPIIKGVKYTLRDWVPNSTKFPPGLPEGRWKMTVRLSTSYGKHVMTTNWYCAVKYKLKMEWK</sequence>
<comment type="caution">
    <text evidence="14">The sequence shown here is derived from an EMBL/GenBank/DDBJ whole genome shotgun (WGS) entry which is preliminary data.</text>
</comment>
<proteinExistence type="inferred from homology"/>
<accession>A0A5N4A515</accession>
<comment type="similarity">
    <text evidence="4">Belongs to the HARBI1 family.</text>
</comment>
<evidence type="ECO:0000256" key="9">
    <source>
        <dbReference type="ARBA" id="ARBA00022801"/>
    </source>
</evidence>
<comment type="function">
    <text evidence="12">Transposase-derived protein that may have nuclease activity. Does not have transposase activity.</text>
</comment>
<evidence type="ECO:0000259" key="13">
    <source>
        <dbReference type="Pfam" id="PF13359"/>
    </source>
</evidence>
<evidence type="ECO:0000256" key="2">
    <source>
        <dbReference type="ARBA" id="ARBA00004123"/>
    </source>
</evidence>
<keyword evidence="7" id="KW-0540">Nuclease</keyword>
<keyword evidence="10" id="KW-0539">Nucleus</keyword>
<evidence type="ECO:0000256" key="3">
    <source>
        <dbReference type="ARBA" id="ARBA00004496"/>
    </source>
</evidence>
<keyword evidence="6" id="KW-0963">Cytoplasm</keyword>
<evidence type="ECO:0000256" key="12">
    <source>
        <dbReference type="ARBA" id="ARBA00045850"/>
    </source>
</evidence>
<dbReference type="Pfam" id="PF13359">
    <property type="entry name" value="DDE_Tnp_4"/>
    <property type="match status" value="1"/>
</dbReference>
<dbReference type="GO" id="GO:0046872">
    <property type="term" value="F:metal ion binding"/>
    <property type="evidence" value="ECO:0007669"/>
    <property type="project" value="UniProtKB-KW"/>
</dbReference>
<protein>
    <recommendedName>
        <fullName evidence="5">Putative nuclease HARBI1</fullName>
    </recommendedName>
    <alternativeName>
        <fullName evidence="11">Harbinger transposase-derived nuclease</fullName>
    </alternativeName>
</protein>
<dbReference type="InterPro" id="IPR027806">
    <property type="entry name" value="HARBI1_dom"/>
</dbReference>
<dbReference type="PRINTS" id="PR02086">
    <property type="entry name" value="PUTNUCHARBI1"/>
</dbReference>
<reference evidence="14 15" key="1">
    <citation type="journal article" date="2018" name="Elife">
        <title>Firefly genomes illuminate parallel origins of bioluminescence in beetles.</title>
        <authorList>
            <person name="Fallon T.R."/>
            <person name="Lower S.E."/>
            <person name="Chang C.H."/>
            <person name="Bessho-Uehara M."/>
            <person name="Martin G.J."/>
            <person name="Bewick A.J."/>
            <person name="Behringer M."/>
            <person name="Debat H.J."/>
            <person name="Wong I."/>
            <person name="Day J.C."/>
            <person name="Suvorov A."/>
            <person name="Silva C.J."/>
            <person name="Stanger-Hall K.F."/>
            <person name="Hall D.W."/>
            <person name="Schmitz R.J."/>
            <person name="Nelson D.R."/>
            <person name="Lewis S.M."/>
            <person name="Shigenobu S."/>
            <person name="Bybee S.M."/>
            <person name="Larracuente A.M."/>
            <person name="Oba Y."/>
            <person name="Weng J.K."/>
        </authorList>
    </citation>
    <scope>NUCLEOTIDE SEQUENCE [LARGE SCALE GENOMIC DNA]</scope>
    <source>
        <strain evidence="14">1611_PpyrPB1</strain>
        <tissue evidence="14">Whole body</tissue>
    </source>
</reference>
<organism evidence="14 15">
    <name type="scientific">Photinus pyralis</name>
    <name type="common">Common eastern firefly</name>
    <name type="synonym">Lampyris pyralis</name>
    <dbReference type="NCBI Taxonomy" id="7054"/>
    <lineage>
        <taxon>Eukaryota</taxon>
        <taxon>Metazoa</taxon>
        <taxon>Ecdysozoa</taxon>
        <taxon>Arthropoda</taxon>
        <taxon>Hexapoda</taxon>
        <taxon>Insecta</taxon>
        <taxon>Pterygota</taxon>
        <taxon>Neoptera</taxon>
        <taxon>Endopterygota</taxon>
        <taxon>Coleoptera</taxon>
        <taxon>Polyphaga</taxon>
        <taxon>Elateriformia</taxon>
        <taxon>Elateroidea</taxon>
        <taxon>Lampyridae</taxon>
        <taxon>Lampyrinae</taxon>
        <taxon>Photinus</taxon>
    </lineage>
</organism>
<evidence type="ECO:0000256" key="6">
    <source>
        <dbReference type="ARBA" id="ARBA00022490"/>
    </source>
</evidence>
<comment type="subcellular location">
    <subcellularLocation>
        <location evidence="3">Cytoplasm</location>
    </subcellularLocation>
    <subcellularLocation>
        <location evidence="2">Nucleus</location>
    </subcellularLocation>
</comment>
<evidence type="ECO:0000256" key="11">
    <source>
        <dbReference type="ARBA" id="ARBA00030126"/>
    </source>
</evidence>
<gene>
    <name evidence="14" type="ORF">PPYR_14361</name>
</gene>
<dbReference type="InterPro" id="IPR026103">
    <property type="entry name" value="HARBI1_animal"/>
</dbReference>
<dbReference type="GO" id="GO:0004518">
    <property type="term" value="F:nuclease activity"/>
    <property type="evidence" value="ECO:0007669"/>
    <property type="project" value="UniProtKB-KW"/>
</dbReference>
<keyword evidence="9" id="KW-0378">Hydrolase</keyword>
<feature type="domain" description="DDE Tnp4" evidence="13">
    <location>
        <begin position="112"/>
        <end position="263"/>
    </location>
</feature>
<dbReference type="PANTHER" id="PTHR22930">
    <property type="match status" value="1"/>
</dbReference>
<dbReference type="PANTHER" id="PTHR22930:SF289">
    <property type="entry name" value="DDE TNP4 DOMAIN-CONTAINING PROTEIN-RELATED"/>
    <property type="match status" value="1"/>
</dbReference>
<evidence type="ECO:0000256" key="7">
    <source>
        <dbReference type="ARBA" id="ARBA00022722"/>
    </source>
</evidence>
<name>A0A5N4A515_PHOPY</name>
<dbReference type="InterPro" id="IPR045249">
    <property type="entry name" value="HARBI1-like"/>
</dbReference>
<evidence type="ECO:0000256" key="1">
    <source>
        <dbReference type="ARBA" id="ARBA00001968"/>
    </source>
</evidence>